<dbReference type="InterPro" id="IPR001279">
    <property type="entry name" value="Metallo-B-lactamas"/>
</dbReference>
<dbReference type="CDD" id="cd16282">
    <property type="entry name" value="metallo-hydrolase-like_MBL-fold"/>
    <property type="match status" value="1"/>
</dbReference>
<dbReference type="InterPro" id="IPR050855">
    <property type="entry name" value="NDM-1-like"/>
</dbReference>
<evidence type="ECO:0000313" key="2">
    <source>
        <dbReference type="EMBL" id="PHV65079.1"/>
    </source>
</evidence>
<accession>A0A2G3PGZ2</accession>
<dbReference type="Pfam" id="PF00753">
    <property type="entry name" value="Lactamase_B"/>
    <property type="match status" value="1"/>
</dbReference>
<dbReference type="SUPFAM" id="SSF56281">
    <property type="entry name" value="Metallo-hydrolase/oxidoreductase"/>
    <property type="match status" value="1"/>
</dbReference>
<reference evidence="2 3" key="1">
    <citation type="submission" date="2017-10" db="EMBL/GenBank/DDBJ databases">
        <title>The draft genome sequence of Williamsia sp. BULT 1.1 isolated from the semi-arid grassland soils from South Africa.</title>
        <authorList>
            <person name="Kabwe M.H."/>
            <person name="Govender N."/>
            <person name="Mutseka Lunga P."/>
            <person name="Vikram S."/>
            <person name="Makhalanyane T.P."/>
        </authorList>
    </citation>
    <scope>NUCLEOTIDE SEQUENCE [LARGE SCALE GENOMIC DNA]</scope>
    <source>
        <strain evidence="2 3">BULT 1.1</strain>
    </source>
</reference>
<dbReference type="AlphaFoldDB" id="A0A2G3PGZ2"/>
<dbReference type="SMART" id="SM00849">
    <property type="entry name" value="Lactamase_B"/>
    <property type="match status" value="1"/>
</dbReference>
<comment type="caution">
    <text evidence="2">The sequence shown here is derived from an EMBL/GenBank/DDBJ whole genome shotgun (WGS) entry which is preliminary data.</text>
</comment>
<evidence type="ECO:0000313" key="3">
    <source>
        <dbReference type="Proteomes" id="UP000225108"/>
    </source>
</evidence>
<evidence type="ECO:0000259" key="1">
    <source>
        <dbReference type="SMART" id="SM00849"/>
    </source>
</evidence>
<protein>
    <submittedName>
        <fullName evidence="2">MBL fold metallo-hydrolase</fullName>
    </submittedName>
</protein>
<dbReference type="Gene3D" id="3.60.15.10">
    <property type="entry name" value="Ribonuclease Z/Hydroxyacylglutathione hydrolase-like"/>
    <property type="match status" value="1"/>
</dbReference>
<keyword evidence="2" id="KW-0378">Hydrolase</keyword>
<gene>
    <name evidence="2" type="ORF">CSW57_14630</name>
</gene>
<dbReference type="PANTHER" id="PTHR42951">
    <property type="entry name" value="METALLO-BETA-LACTAMASE DOMAIN-CONTAINING"/>
    <property type="match status" value="1"/>
</dbReference>
<feature type="domain" description="Metallo-beta-lactamase" evidence="1">
    <location>
        <begin position="27"/>
        <end position="234"/>
    </location>
</feature>
<dbReference type="EMBL" id="PEBD01000010">
    <property type="protein sequence ID" value="PHV65079.1"/>
    <property type="molecule type" value="Genomic_DNA"/>
</dbReference>
<organism evidence="2 3">
    <name type="scientific">Williamsia marianensis</name>
    <dbReference type="NCBI Taxonomy" id="85044"/>
    <lineage>
        <taxon>Bacteria</taxon>
        <taxon>Bacillati</taxon>
        <taxon>Actinomycetota</taxon>
        <taxon>Actinomycetes</taxon>
        <taxon>Mycobacteriales</taxon>
        <taxon>Nocardiaceae</taxon>
        <taxon>Williamsia</taxon>
    </lineage>
</organism>
<dbReference type="Proteomes" id="UP000225108">
    <property type="component" value="Unassembled WGS sequence"/>
</dbReference>
<dbReference type="RefSeq" id="WP_099383508.1">
    <property type="nucleotide sequence ID" value="NZ_PEBD01000010.1"/>
</dbReference>
<proteinExistence type="predicted"/>
<sequence>MPVRQDSLTQIDGGTYAFMHLPGGWGQTNTGLVVGDDASMVIDTVWDTTRAESIAQAWPDLVGSAAITEAVNTHSDGDHWWGNDTLPASARITTSASALHAMKEDTPPAAVARFSKIGSVASALPGPAGALGSYMSRVTGGALLPTRVPRLPDHTFAGTDTITVGGRTVSLRDLGPAHTPGDVIAHVPDSGVVFTGDLLFIGATPVIWHGPLSNWQDALDHLLGLDAATYVPGHGPICGRTEIELLRDYWSWLDQGGRAQFDAGRSPIQAARTLLTSSDFRPYAHWDAPERIVLNLSTLYRLSKGEAPAPPTFGRRARAFADAGKLLRERSR</sequence>
<dbReference type="InterPro" id="IPR036866">
    <property type="entry name" value="RibonucZ/Hydroxyglut_hydro"/>
</dbReference>
<dbReference type="GO" id="GO:0016787">
    <property type="term" value="F:hydrolase activity"/>
    <property type="evidence" value="ECO:0007669"/>
    <property type="project" value="UniProtKB-KW"/>
</dbReference>
<name>A0A2G3PGZ2_WILMA</name>